<dbReference type="Pfam" id="PF00486">
    <property type="entry name" value="Trans_reg_C"/>
    <property type="match status" value="1"/>
</dbReference>
<feature type="domain" description="OmpR/PhoB-type" evidence="6">
    <location>
        <begin position="124"/>
        <end position="223"/>
    </location>
</feature>
<dbReference type="Gene3D" id="3.40.50.2300">
    <property type="match status" value="1"/>
</dbReference>
<gene>
    <name evidence="7" type="ORF">SAMN04489747_0057</name>
</gene>
<evidence type="ECO:0000256" key="3">
    <source>
        <dbReference type="PROSITE-ProRule" id="PRU01091"/>
    </source>
</evidence>
<dbReference type="Gene3D" id="6.10.250.690">
    <property type="match status" value="1"/>
</dbReference>
<accession>A0A1G6RN93</accession>
<dbReference type="CDD" id="cd00383">
    <property type="entry name" value="trans_reg_C"/>
    <property type="match status" value="1"/>
</dbReference>
<protein>
    <submittedName>
        <fullName evidence="7">Two-component system, OmpR family, KDP operon response regulator KdpE</fullName>
    </submittedName>
</protein>
<dbReference type="GO" id="GO:0032993">
    <property type="term" value="C:protein-DNA complex"/>
    <property type="evidence" value="ECO:0007669"/>
    <property type="project" value="TreeGrafter"/>
</dbReference>
<dbReference type="PANTHER" id="PTHR48111:SF50">
    <property type="entry name" value="KDP OPERON TRANSCRIPTIONAL REGULATORY PROTEIN KDPE"/>
    <property type="match status" value="1"/>
</dbReference>
<reference evidence="7 8" key="1">
    <citation type="submission" date="2016-10" db="EMBL/GenBank/DDBJ databases">
        <authorList>
            <person name="de Groot N.N."/>
        </authorList>
    </citation>
    <scope>NUCLEOTIDE SEQUENCE [LARGE SCALE GENOMIC DNA]</scope>
    <source>
        <strain evidence="7 8">MON 2.2</strain>
    </source>
</reference>
<dbReference type="Gene3D" id="1.10.10.10">
    <property type="entry name" value="Winged helix-like DNA-binding domain superfamily/Winged helix DNA-binding domain"/>
    <property type="match status" value="1"/>
</dbReference>
<dbReference type="PANTHER" id="PTHR48111">
    <property type="entry name" value="REGULATOR OF RPOS"/>
    <property type="match status" value="1"/>
</dbReference>
<keyword evidence="8" id="KW-1185">Reference proteome</keyword>
<dbReference type="RefSeq" id="WP_172804089.1">
    <property type="nucleotide sequence ID" value="NZ_LT629688.1"/>
</dbReference>
<dbReference type="PROSITE" id="PS50110">
    <property type="entry name" value="RESPONSE_REGULATORY"/>
    <property type="match status" value="1"/>
</dbReference>
<dbReference type="InterPro" id="IPR001789">
    <property type="entry name" value="Sig_transdc_resp-reg_receiver"/>
</dbReference>
<evidence type="ECO:0000313" key="8">
    <source>
        <dbReference type="Proteomes" id="UP000198546"/>
    </source>
</evidence>
<organism evidence="7 8">
    <name type="scientific">Auraticoccus monumenti</name>
    <dbReference type="NCBI Taxonomy" id="675864"/>
    <lineage>
        <taxon>Bacteria</taxon>
        <taxon>Bacillati</taxon>
        <taxon>Actinomycetota</taxon>
        <taxon>Actinomycetes</taxon>
        <taxon>Propionibacteriales</taxon>
        <taxon>Propionibacteriaceae</taxon>
        <taxon>Auraticoccus</taxon>
    </lineage>
</organism>
<feature type="domain" description="Response regulatory" evidence="5">
    <location>
        <begin position="2"/>
        <end position="115"/>
    </location>
</feature>
<dbReference type="GO" id="GO:0000976">
    <property type="term" value="F:transcription cis-regulatory region binding"/>
    <property type="evidence" value="ECO:0007669"/>
    <property type="project" value="TreeGrafter"/>
</dbReference>
<dbReference type="GO" id="GO:0006355">
    <property type="term" value="P:regulation of DNA-templated transcription"/>
    <property type="evidence" value="ECO:0007669"/>
    <property type="project" value="InterPro"/>
</dbReference>
<dbReference type="Pfam" id="PF00072">
    <property type="entry name" value="Response_reg"/>
    <property type="match status" value="1"/>
</dbReference>
<dbReference type="STRING" id="675864.SAMN04489747_0057"/>
<evidence type="ECO:0000256" key="2">
    <source>
        <dbReference type="PROSITE-ProRule" id="PRU00169"/>
    </source>
</evidence>
<dbReference type="GO" id="GO:0005829">
    <property type="term" value="C:cytosol"/>
    <property type="evidence" value="ECO:0007669"/>
    <property type="project" value="TreeGrafter"/>
</dbReference>
<feature type="DNA-binding region" description="OmpR/PhoB-type" evidence="3">
    <location>
        <begin position="124"/>
        <end position="223"/>
    </location>
</feature>
<dbReference type="EMBL" id="LT629688">
    <property type="protein sequence ID" value="SDD05416.1"/>
    <property type="molecule type" value="Genomic_DNA"/>
</dbReference>
<dbReference type="GO" id="GO:0000156">
    <property type="term" value="F:phosphorelay response regulator activity"/>
    <property type="evidence" value="ECO:0007669"/>
    <property type="project" value="TreeGrafter"/>
</dbReference>
<dbReference type="InterPro" id="IPR039420">
    <property type="entry name" value="WalR-like"/>
</dbReference>
<keyword evidence="1 3" id="KW-0238">DNA-binding</keyword>
<evidence type="ECO:0000259" key="5">
    <source>
        <dbReference type="PROSITE" id="PS50110"/>
    </source>
</evidence>
<dbReference type="InterPro" id="IPR001867">
    <property type="entry name" value="OmpR/PhoB-type_DNA-bd"/>
</dbReference>
<dbReference type="PROSITE" id="PS51755">
    <property type="entry name" value="OMPR_PHOB"/>
    <property type="match status" value="1"/>
</dbReference>
<name>A0A1G6RN93_9ACTN</name>
<dbReference type="SMART" id="SM00448">
    <property type="entry name" value="REC"/>
    <property type="match status" value="1"/>
</dbReference>
<evidence type="ECO:0000256" key="1">
    <source>
        <dbReference type="ARBA" id="ARBA00023125"/>
    </source>
</evidence>
<sequence>MHVLVVDDDPALARAMKINLEARGYRVTTTPDAASALRAVTELDVDLVLLDLGLPDRDGLDVVVGVRGWSQVPIVVLSARHTTDDKVEALDAGADDYVTKPFEMHELLARIRAALRHSASEPTSPVVEVGELVVDLRRSTVTRAGEVVRLTPKEWALLEVLARRPGELVTQAELLAEVWGPGYERETHYLRVYLATLRRKLEREPAHPRHLLTEPGRGYRLALDPPRPEPGAG</sequence>
<dbReference type="Proteomes" id="UP000198546">
    <property type="component" value="Chromosome i"/>
</dbReference>
<proteinExistence type="predicted"/>
<feature type="region of interest" description="Disordered" evidence="4">
    <location>
        <begin position="210"/>
        <end position="233"/>
    </location>
</feature>
<dbReference type="AlphaFoldDB" id="A0A1G6RN93"/>
<dbReference type="SMART" id="SM00862">
    <property type="entry name" value="Trans_reg_C"/>
    <property type="match status" value="1"/>
</dbReference>
<dbReference type="InterPro" id="IPR036388">
    <property type="entry name" value="WH-like_DNA-bd_sf"/>
</dbReference>
<evidence type="ECO:0000256" key="4">
    <source>
        <dbReference type="SAM" id="MobiDB-lite"/>
    </source>
</evidence>
<dbReference type="SUPFAM" id="SSF52172">
    <property type="entry name" value="CheY-like"/>
    <property type="match status" value="1"/>
</dbReference>
<dbReference type="InterPro" id="IPR011006">
    <property type="entry name" value="CheY-like_superfamily"/>
</dbReference>
<keyword evidence="2" id="KW-0597">Phosphoprotein</keyword>
<evidence type="ECO:0000313" key="7">
    <source>
        <dbReference type="EMBL" id="SDD05416.1"/>
    </source>
</evidence>
<feature type="modified residue" description="4-aspartylphosphate" evidence="2">
    <location>
        <position position="51"/>
    </location>
</feature>
<evidence type="ECO:0000259" key="6">
    <source>
        <dbReference type="PROSITE" id="PS51755"/>
    </source>
</evidence>